<comment type="caution">
    <text evidence="8">The sequence shown here is derived from an EMBL/GenBank/DDBJ whole genome shotgun (WGS) entry which is preliminary data.</text>
</comment>
<dbReference type="SUPFAM" id="SSF117892">
    <property type="entry name" value="Band 7/SPFH domain"/>
    <property type="match status" value="1"/>
</dbReference>
<dbReference type="PANTHER" id="PTHR13806:SF31">
    <property type="entry name" value="FLOTILLIN-LIKE PROTEIN 1-RELATED"/>
    <property type="match status" value="1"/>
</dbReference>
<evidence type="ECO:0000259" key="7">
    <source>
        <dbReference type="SMART" id="SM00244"/>
    </source>
</evidence>
<name>A0A9D1MDY6_9FIRM</name>
<feature type="domain" description="Band 7" evidence="7">
    <location>
        <begin position="35"/>
        <end position="209"/>
    </location>
</feature>
<gene>
    <name evidence="8" type="ORF">IAC57_00040</name>
</gene>
<feature type="compositionally biased region" description="Basic and acidic residues" evidence="5">
    <location>
        <begin position="481"/>
        <end position="493"/>
    </location>
</feature>
<keyword evidence="4 6" id="KW-0472">Membrane</keyword>
<dbReference type="InterPro" id="IPR001107">
    <property type="entry name" value="Band_7"/>
</dbReference>
<dbReference type="Pfam" id="PF01145">
    <property type="entry name" value="Band_7"/>
    <property type="match status" value="1"/>
</dbReference>
<evidence type="ECO:0000313" key="8">
    <source>
        <dbReference type="EMBL" id="HIU58466.1"/>
    </source>
</evidence>
<dbReference type="PANTHER" id="PTHR13806">
    <property type="entry name" value="FLOTILLIN-RELATED"/>
    <property type="match status" value="1"/>
</dbReference>
<feature type="transmembrane region" description="Helical" evidence="6">
    <location>
        <begin position="12"/>
        <end position="34"/>
    </location>
</feature>
<dbReference type="SMART" id="SM00244">
    <property type="entry name" value="PHB"/>
    <property type="match status" value="1"/>
</dbReference>
<accession>A0A9D1MDY6</accession>
<evidence type="ECO:0000256" key="5">
    <source>
        <dbReference type="SAM" id="MobiDB-lite"/>
    </source>
</evidence>
<comment type="similarity">
    <text evidence="2">Belongs to the band 7/mec-2 family. Flotillin subfamily.</text>
</comment>
<proteinExistence type="inferred from homology"/>
<comment type="subcellular location">
    <subcellularLocation>
        <location evidence="1">Cell membrane</location>
    </subcellularLocation>
</comment>
<reference evidence="8" key="1">
    <citation type="submission" date="2020-10" db="EMBL/GenBank/DDBJ databases">
        <authorList>
            <person name="Gilroy R."/>
        </authorList>
    </citation>
    <scope>NUCLEOTIDE SEQUENCE</scope>
    <source>
        <strain evidence="8">11687</strain>
    </source>
</reference>
<sequence>MVKNGLLALDSGSVGIILVVVAVLIVVMLLLMLMTRVKTCPPDKVLVVYGKNRKNNDGTYKSSKCVHGGIAFIVPFVQKYTYLDLTPLSISVDLKSALSKQNIRIDVPCIFTVGISTDPAIMQNAAERLLGLTLQNISDLAKDIIFGQLRLVIATMEIEEINTDRDKFLDAISRNVEGELKKIGLKLINVNVTDISDESGYIIALGKEAAAKAINDARISVAEEDKKGSIGQANAKMQERISVAEAESAAIAGENKAKAEIAQSKAILREKEAESLKIAVTAEKVQEAKALEESYAAQQQAEVARAAREEATRQADIIVAAEIEKRKMEIEAEAQAEQIRRKAKGEADAIYAKMEAEARGIREKLSRQAEGLADIVKASGTADEAVRLMITEKLEAIVSEQVKAISNLKIDKVTVWDNGGDGDGKTSTANFLSGMLKSLPPLEEVYNMAGLSLPKIVAPQKNSAEGKRAEEETGNVSGKADAVKTETAGKGKK</sequence>
<dbReference type="GO" id="GO:0005886">
    <property type="term" value="C:plasma membrane"/>
    <property type="evidence" value="ECO:0007669"/>
    <property type="project" value="UniProtKB-SubCell"/>
</dbReference>
<protein>
    <submittedName>
        <fullName evidence="8">Flotillin family protein</fullName>
    </submittedName>
</protein>
<keyword evidence="6" id="KW-0812">Transmembrane</keyword>
<evidence type="ECO:0000256" key="3">
    <source>
        <dbReference type="ARBA" id="ARBA00022475"/>
    </source>
</evidence>
<dbReference type="CDD" id="cd03399">
    <property type="entry name" value="SPFH_flotillin"/>
    <property type="match status" value="1"/>
</dbReference>
<dbReference type="AlphaFoldDB" id="A0A9D1MDY6"/>
<organism evidence="8 9">
    <name type="scientific">Candidatus Scatosoma pullistercoris</name>
    <dbReference type="NCBI Taxonomy" id="2840934"/>
    <lineage>
        <taxon>Bacteria</taxon>
        <taxon>Bacillati</taxon>
        <taxon>Bacillota</taxon>
        <taxon>Clostridia</taxon>
        <taxon>Candidatus Scatosoma</taxon>
    </lineage>
</organism>
<feature type="region of interest" description="Disordered" evidence="5">
    <location>
        <begin position="458"/>
        <end position="493"/>
    </location>
</feature>
<keyword evidence="3" id="KW-1003">Cell membrane</keyword>
<reference evidence="8" key="2">
    <citation type="journal article" date="2021" name="PeerJ">
        <title>Extensive microbial diversity within the chicken gut microbiome revealed by metagenomics and culture.</title>
        <authorList>
            <person name="Gilroy R."/>
            <person name="Ravi A."/>
            <person name="Getino M."/>
            <person name="Pursley I."/>
            <person name="Horton D.L."/>
            <person name="Alikhan N.F."/>
            <person name="Baker D."/>
            <person name="Gharbi K."/>
            <person name="Hall N."/>
            <person name="Watson M."/>
            <person name="Adriaenssens E.M."/>
            <person name="Foster-Nyarko E."/>
            <person name="Jarju S."/>
            <person name="Secka A."/>
            <person name="Antonio M."/>
            <person name="Oren A."/>
            <person name="Chaudhuri R.R."/>
            <person name="La Ragione R."/>
            <person name="Hildebrand F."/>
            <person name="Pallen M.J."/>
        </authorList>
    </citation>
    <scope>NUCLEOTIDE SEQUENCE</scope>
    <source>
        <strain evidence="8">11687</strain>
    </source>
</reference>
<dbReference type="Proteomes" id="UP000824081">
    <property type="component" value="Unassembled WGS sequence"/>
</dbReference>
<dbReference type="EMBL" id="DVMZ01000002">
    <property type="protein sequence ID" value="HIU58466.1"/>
    <property type="molecule type" value="Genomic_DNA"/>
</dbReference>
<dbReference type="InterPro" id="IPR036013">
    <property type="entry name" value="Band_7/SPFH_dom_sf"/>
</dbReference>
<evidence type="ECO:0000256" key="2">
    <source>
        <dbReference type="ARBA" id="ARBA00007161"/>
    </source>
</evidence>
<evidence type="ECO:0000256" key="4">
    <source>
        <dbReference type="ARBA" id="ARBA00023136"/>
    </source>
</evidence>
<evidence type="ECO:0000256" key="6">
    <source>
        <dbReference type="SAM" id="Phobius"/>
    </source>
</evidence>
<evidence type="ECO:0000313" key="9">
    <source>
        <dbReference type="Proteomes" id="UP000824081"/>
    </source>
</evidence>
<dbReference type="Gene3D" id="3.30.479.30">
    <property type="entry name" value="Band 7 domain"/>
    <property type="match status" value="1"/>
</dbReference>
<keyword evidence="6" id="KW-1133">Transmembrane helix</keyword>
<dbReference type="InterPro" id="IPR027705">
    <property type="entry name" value="Flotillin_fam"/>
</dbReference>
<evidence type="ECO:0000256" key="1">
    <source>
        <dbReference type="ARBA" id="ARBA00004236"/>
    </source>
</evidence>